<evidence type="ECO:0000256" key="3">
    <source>
        <dbReference type="ARBA" id="ARBA00023204"/>
    </source>
</evidence>
<comment type="caution">
    <text evidence="5">The sequence shown here is derived from an EMBL/GenBank/DDBJ whole genome shotgun (WGS) entry which is preliminary data.</text>
</comment>
<evidence type="ECO:0000313" key="6">
    <source>
        <dbReference type="Proteomes" id="UP000286931"/>
    </source>
</evidence>
<dbReference type="InterPro" id="IPR011604">
    <property type="entry name" value="PDDEXK-like_dom_sf"/>
</dbReference>
<feature type="domain" description="PD-(D/E)XK endonuclease-like" evidence="4">
    <location>
        <begin position="9"/>
        <end position="256"/>
    </location>
</feature>
<dbReference type="Pfam" id="PF12705">
    <property type="entry name" value="PDDEXK_1"/>
    <property type="match status" value="1"/>
</dbReference>
<dbReference type="GO" id="GO:0004527">
    <property type="term" value="F:exonuclease activity"/>
    <property type="evidence" value="ECO:0007669"/>
    <property type="project" value="UniProtKB-KW"/>
</dbReference>
<reference evidence="5 6" key="1">
    <citation type="submission" date="2018-12" db="EMBL/GenBank/DDBJ databases">
        <title>Draft genome sequence of Embleya hyalina NBRC 13850T.</title>
        <authorList>
            <person name="Komaki H."/>
            <person name="Hosoyama A."/>
            <person name="Kimura A."/>
            <person name="Ichikawa N."/>
            <person name="Tamura T."/>
        </authorList>
    </citation>
    <scope>NUCLEOTIDE SEQUENCE [LARGE SCALE GENOMIC DNA]</scope>
    <source>
        <strain evidence="5 6">NBRC 13850</strain>
    </source>
</reference>
<keyword evidence="5" id="KW-0540">Nuclease</keyword>
<evidence type="ECO:0000256" key="1">
    <source>
        <dbReference type="ARBA" id="ARBA00022763"/>
    </source>
</evidence>
<dbReference type="EMBL" id="BIFH01000035">
    <property type="protein sequence ID" value="GCD99848.1"/>
    <property type="molecule type" value="Genomic_DNA"/>
</dbReference>
<keyword evidence="6" id="KW-1185">Reference proteome</keyword>
<dbReference type="Gene3D" id="3.90.320.10">
    <property type="match status" value="1"/>
</dbReference>
<gene>
    <name evidence="5" type="ORF">EHYA_07570</name>
</gene>
<dbReference type="AlphaFoldDB" id="A0A401YZ35"/>
<dbReference type="GO" id="GO:0004386">
    <property type="term" value="F:helicase activity"/>
    <property type="evidence" value="ECO:0007669"/>
    <property type="project" value="UniProtKB-KW"/>
</dbReference>
<keyword evidence="2" id="KW-0347">Helicase</keyword>
<dbReference type="Proteomes" id="UP000286931">
    <property type="component" value="Unassembled WGS sequence"/>
</dbReference>
<keyword evidence="2" id="KW-0067">ATP-binding</keyword>
<organism evidence="5 6">
    <name type="scientific">Embleya hyalina</name>
    <dbReference type="NCBI Taxonomy" id="516124"/>
    <lineage>
        <taxon>Bacteria</taxon>
        <taxon>Bacillati</taxon>
        <taxon>Actinomycetota</taxon>
        <taxon>Actinomycetes</taxon>
        <taxon>Kitasatosporales</taxon>
        <taxon>Streptomycetaceae</taxon>
        <taxon>Embleya</taxon>
    </lineage>
</organism>
<keyword evidence="2" id="KW-0547">Nucleotide-binding</keyword>
<proteinExistence type="predicted"/>
<keyword evidence="3" id="KW-0234">DNA repair</keyword>
<accession>A0A401YZ35</accession>
<sequence length="262" mass="29460">MSVENQPRSVSQAQQYEECGHRYYLRRVERVASRPAAWSHHGTAFHTACEAVERSGREMTADEAVALFSDEYGRLINQALADEPDLDRWLHACTGGAADDIEQRFERGREQTRRYVEWARESGPVIWKAPDGTAGLELAFETVIGGVVVRGYIDQLIAEPDGSVRVRDLKTGSTKSRFQLETYAVAVRQEYNVPVNSGDWYLAKDHRLSRTVKLSDVSSEDVGQRYAAMDAGVKREDFMPAPGFGCKFCDVSHACDFSRQRS</sequence>
<keyword evidence="1" id="KW-0227">DNA damage</keyword>
<dbReference type="RefSeq" id="WP_126641618.1">
    <property type="nucleotide sequence ID" value="NZ_BIFH01000035.1"/>
</dbReference>
<evidence type="ECO:0000259" key="4">
    <source>
        <dbReference type="Pfam" id="PF12705"/>
    </source>
</evidence>
<dbReference type="InterPro" id="IPR038726">
    <property type="entry name" value="PDDEXK_AddAB-type"/>
</dbReference>
<keyword evidence="5" id="KW-0269">Exonuclease</keyword>
<dbReference type="GO" id="GO:0006281">
    <property type="term" value="P:DNA repair"/>
    <property type="evidence" value="ECO:0007669"/>
    <property type="project" value="UniProtKB-KW"/>
</dbReference>
<evidence type="ECO:0000256" key="2">
    <source>
        <dbReference type="ARBA" id="ARBA00022806"/>
    </source>
</evidence>
<evidence type="ECO:0000313" key="5">
    <source>
        <dbReference type="EMBL" id="GCD99848.1"/>
    </source>
</evidence>
<dbReference type="OrthoDB" id="5144576at2"/>
<keyword evidence="5" id="KW-0378">Hydrolase</keyword>
<name>A0A401YZ35_9ACTN</name>
<protein>
    <submittedName>
        <fullName evidence="5">Exonuclease RecB</fullName>
    </submittedName>
</protein>